<evidence type="ECO:0000313" key="2">
    <source>
        <dbReference type="Proteomes" id="UP001197247"/>
    </source>
</evidence>
<evidence type="ECO:0000313" key="1">
    <source>
        <dbReference type="EMBL" id="MBT0770499.1"/>
    </source>
</evidence>
<comment type="caution">
    <text evidence="1">The sequence shown here is derived from an EMBL/GenBank/DDBJ whole genome shotgun (WGS) entry which is preliminary data.</text>
</comment>
<organism evidence="1 2">
    <name type="scientific">Kineosporia corallincola</name>
    <dbReference type="NCBI Taxonomy" id="2835133"/>
    <lineage>
        <taxon>Bacteria</taxon>
        <taxon>Bacillati</taxon>
        <taxon>Actinomycetota</taxon>
        <taxon>Actinomycetes</taxon>
        <taxon>Kineosporiales</taxon>
        <taxon>Kineosporiaceae</taxon>
        <taxon>Kineosporia</taxon>
    </lineage>
</organism>
<name>A0ABS5TLL5_9ACTN</name>
<proteinExistence type="predicted"/>
<sequence>MIDDEAGFVANLSRAFARQGLSPNGRGAVVGDVRLVSRGAEDFAVEVRYEDLASGAQAVDRLEATRAYMAGCGAESPADLAAFWIQELDERLLAAD</sequence>
<reference evidence="1 2" key="1">
    <citation type="submission" date="2021-05" db="EMBL/GenBank/DDBJ databases">
        <title>Kineosporia and Streptomyces sp. nov. two new marine actinobacteria isolated from Coral.</title>
        <authorList>
            <person name="Buangrab K."/>
            <person name="Sutthacheep M."/>
            <person name="Yeemin T."/>
            <person name="Harunari E."/>
            <person name="Igarashi Y."/>
            <person name="Kanchanasin P."/>
            <person name="Tanasupawat S."/>
            <person name="Phongsopitanun W."/>
        </authorList>
    </citation>
    <scope>NUCLEOTIDE SEQUENCE [LARGE SCALE GENOMIC DNA]</scope>
    <source>
        <strain evidence="1 2">J2-2</strain>
    </source>
</reference>
<dbReference type="EMBL" id="JAHBAY010000006">
    <property type="protein sequence ID" value="MBT0770499.1"/>
    <property type="molecule type" value="Genomic_DNA"/>
</dbReference>
<keyword evidence="2" id="KW-1185">Reference proteome</keyword>
<dbReference type="Proteomes" id="UP001197247">
    <property type="component" value="Unassembled WGS sequence"/>
</dbReference>
<gene>
    <name evidence="1" type="ORF">KIH74_16260</name>
</gene>
<dbReference type="RefSeq" id="WP_214156788.1">
    <property type="nucleotide sequence ID" value="NZ_JAHBAY010000006.1"/>
</dbReference>
<protein>
    <submittedName>
        <fullName evidence="1">Uncharacterized protein</fullName>
    </submittedName>
</protein>
<accession>A0ABS5TLL5</accession>